<dbReference type="EMBL" id="LUEZ02000053">
    <property type="protein sequence ID" value="RDB21815.1"/>
    <property type="molecule type" value="Genomic_DNA"/>
</dbReference>
<proteinExistence type="predicted"/>
<name>A0A369JN51_HYPMA</name>
<keyword evidence="3" id="KW-1185">Reference proteome</keyword>
<accession>A0A369JN51</accession>
<gene>
    <name evidence="2" type="ORF">Hypma_010827</name>
</gene>
<evidence type="ECO:0000256" key="1">
    <source>
        <dbReference type="SAM" id="Phobius"/>
    </source>
</evidence>
<keyword evidence="1" id="KW-0472">Membrane</keyword>
<keyword evidence="1" id="KW-1133">Transmembrane helix</keyword>
<dbReference type="AlphaFoldDB" id="A0A369JN51"/>
<evidence type="ECO:0000313" key="2">
    <source>
        <dbReference type="EMBL" id="RDB21815.1"/>
    </source>
</evidence>
<sequence>MLRKSTIFRVFPANLRLYAFDVLALSAIAAFAARSLFLGPGRRSYKSCYFLESSGPTNLNGAKEFKVVESITNTGNEN</sequence>
<evidence type="ECO:0000313" key="3">
    <source>
        <dbReference type="Proteomes" id="UP000076154"/>
    </source>
</evidence>
<protein>
    <submittedName>
        <fullName evidence="2">Uncharacterized protein</fullName>
    </submittedName>
</protein>
<organism evidence="2 3">
    <name type="scientific">Hypsizygus marmoreus</name>
    <name type="common">White beech mushroom</name>
    <name type="synonym">Agaricus marmoreus</name>
    <dbReference type="NCBI Taxonomy" id="39966"/>
    <lineage>
        <taxon>Eukaryota</taxon>
        <taxon>Fungi</taxon>
        <taxon>Dikarya</taxon>
        <taxon>Basidiomycota</taxon>
        <taxon>Agaricomycotina</taxon>
        <taxon>Agaricomycetes</taxon>
        <taxon>Agaricomycetidae</taxon>
        <taxon>Agaricales</taxon>
        <taxon>Tricholomatineae</taxon>
        <taxon>Lyophyllaceae</taxon>
        <taxon>Hypsizygus</taxon>
    </lineage>
</organism>
<dbReference type="Proteomes" id="UP000076154">
    <property type="component" value="Unassembled WGS sequence"/>
</dbReference>
<feature type="transmembrane region" description="Helical" evidence="1">
    <location>
        <begin position="15"/>
        <end position="37"/>
    </location>
</feature>
<reference evidence="2" key="1">
    <citation type="submission" date="2018-04" db="EMBL/GenBank/DDBJ databases">
        <title>Whole genome sequencing of Hypsizygus marmoreus.</title>
        <authorList>
            <person name="Choi I.-G."/>
            <person name="Min B."/>
            <person name="Kim J.-G."/>
            <person name="Kim S."/>
            <person name="Oh Y.-L."/>
            <person name="Kong W.-S."/>
            <person name="Park H."/>
            <person name="Jeong J."/>
            <person name="Song E.-S."/>
        </authorList>
    </citation>
    <scope>NUCLEOTIDE SEQUENCE [LARGE SCALE GENOMIC DNA]</scope>
    <source>
        <strain evidence="2">51987-8</strain>
    </source>
</reference>
<keyword evidence="1" id="KW-0812">Transmembrane</keyword>
<comment type="caution">
    <text evidence="2">The sequence shown here is derived from an EMBL/GenBank/DDBJ whole genome shotgun (WGS) entry which is preliminary data.</text>
</comment>
<dbReference type="InParanoid" id="A0A369JN51"/>